<evidence type="ECO:0000259" key="10">
    <source>
        <dbReference type="SMART" id="SM00325"/>
    </source>
</evidence>
<accession>A0AAF0F010</accession>
<sequence length="708" mass="77907">MLLSNLDRRTSLCAEDMGRVLAWPDAGTNSGRAPPPRSQDTQVRMDTRRRVALELYESEKTYVQGLATIDRLYYAPLYDCMGRDDAIVPRSTLNRIFSNFVDILQLSRELLFRLEERLGDPLAAMGTSAPQVAVAEWDPWSDVLGDLLVPIAPFFKMYTLFMKNFASAMQALDEERRSNDAFDAFLKRAEAAACRAGGGAELGLQAQMLTLVQRVPRYRLLLQELLRNTPPWHPDHEPLRETFRVVDHTALFINEHVRQQELTLIALALQRMLVGLDEALVVPGRRLLRHGTLLKTRRKNIQPRQVYLFSDCILLASASVLGDAPPAARDDAPREEIDWTTAPLSLLGGPSLYLTHKLPLADCTVVGYDEAAAPPTGLPISTSMPDLSASVGRAPLPLRHRFDVHSPQCSFSLYAATSSAKSMWIAAIREAQEEHIAAMRSLKKSESPPANRHSSCSSGSSAASSEPALSVSGSPPHSPMSRTAHGVAALLSPRRERALPALEHYHAPVWVPDSFSVRCARCVEPFTLWRRKHHCRLCGQVFCAACSSCYVLLPPAVSGAPDTKARACMACYASTFRAQRAPATPQTPKLECSPALPTTPTARRPSSHALRPVLHALTPTMPPPALPAPRTEPKTPKARPKHARRWSIVSVPLADQTEHTPPFHVHASTSGTLTLELQEQPPTTPTPRSHAAQWLQSMLSPPTPLRAP</sequence>
<evidence type="ECO:0000259" key="9">
    <source>
        <dbReference type="SMART" id="SM00233"/>
    </source>
</evidence>
<feature type="domain" description="PH" evidence="9">
    <location>
        <begin position="287"/>
        <end position="435"/>
    </location>
</feature>
<feature type="region of interest" description="Disordered" evidence="7">
    <location>
        <begin position="584"/>
        <end position="644"/>
    </location>
</feature>
<feature type="region of interest" description="Disordered" evidence="7">
    <location>
        <begin position="24"/>
        <end position="44"/>
    </location>
</feature>
<evidence type="ECO:0000256" key="2">
    <source>
        <dbReference type="ARBA" id="ARBA00022658"/>
    </source>
</evidence>
<reference evidence="11" key="1">
    <citation type="submission" date="2023-03" db="EMBL/GenBank/DDBJ databases">
        <title>Mating type loci evolution in Malassezia.</title>
        <authorList>
            <person name="Coelho M.A."/>
        </authorList>
    </citation>
    <scope>NUCLEOTIDE SEQUENCE</scope>
    <source>
        <strain evidence="11">CBS 9431</strain>
    </source>
</reference>
<dbReference type="PANTHER" id="PTHR12673">
    <property type="entry name" value="FACIOGENITAL DYSPLASIA PROTEIN"/>
    <property type="match status" value="1"/>
</dbReference>
<dbReference type="Gene3D" id="2.30.29.30">
    <property type="entry name" value="Pleckstrin-homology domain (PH domain)/Phosphotyrosine-binding domain (PTB)"/>
    <property type="match status" value="1"/>
</dbReference>
<feature type="domain" description="FYVE zinc finger" evidence="8">
    <location>
        <begin position="505"/>
        <end position="577"/>
    </location>
</feature>
<keyword evidence="6" id="KW-0963">Cytoplasm</keyword>
<evidence type="ECO:0000256" key="6">
    <source>
        <dbReference type="ARBA" id="ARBA00023212"/>
    </source>
</evidence>
<dbReference type="InterPro" id="IPR011993">
    <property type="entry name" value="PH-like_dom_sf"/>
</dbReference>
<keyword evidence="2" id="KW-0344">Guanine-nucleotide releasing factor</keyword>
<organism evidence="11 12">
    <name type="scientific">Malassezia japonica</name>
    <dbReference type="NCBI Taxonomy" id="223818"/>
    <lineage>
        <taxon>Eukaryota</taxon>
        <taxon>Fungi</taxon>
        <taxon>Dikarya</taxon>
        <taxon>Basidiomycota</taxon>
        <taxon>Ustilaginomycotina</taxon>
        <taxon>Malasseziomycetes</taxon>
        <taxon>Malasseziales</taxon>
        <taxon>Malasseziaceae</taxon>
        <taxon>Malassezia</taxon>
    </lineage>
</organism>
<evidence type="ECO:0008006" key="13">
    <source>
        <dbReference type="Google" id="ProtNLM"/>
    </source>
</evidence>
<evidence type="ECO:0000256" key="3">
    <source>
        <dbReference type="ARBA" id="ARBA00022723"/>
    </source>
</evidence>
<keyword evidence="5" id="KW-0862">Zinc</keyword>
<feature type="compositionally biased region" description="Low complexity" evidence="7">
    <location>
        <begin position="593"/>
        <end position="604"/>
    </location>
</feature>
<evidence type="ECO:0000256" key="1">
    <source>
        <dbReference type="ARBA" id="ARBA00004245"/>
    </source>
</evidence>
<dbReference type="GeneID" id="85224792"/>
<dbReference type="SMART" id="SM00064">
    <property type="entry name" value="FYVE"/>
    <property type="match status" value="1"/>
</dbReference>
<dbReference type="AlphaFoldDB" id="A0AAF0F010"/>
<evidence type="ECO:0000313" key="11">
    <source>
        <dbReference type="EMBL" id="WFD38195.1"/>
    </source>
</evidence>
<feature type="domain" description="DH" evidence="10">
    <location>
        <begin position="51"/>
        <end position="255"/>
    </location>
</feature>
<dbReference type="GO" id="GO:0008270">
    <property type="term" value="F:zinc ion binding"/>
    <property type="evidence" value="ECO:0007669"/>
    <property type="project" value="UniProtKB-KW"/>
</dbReference>
<evidence type="ECO:0000256" key="4">
    <source>
        <dbReference type="ARBA" id="ARBA00022771"/>
    </source>
</evidence>
<evidence type="ECO:0000313" key="12">
    <source>
        <dbReference type="Proteomes" id="UP001217754"/>
    </source>
</evidence>
<dbReference type="InterPro" id="IPR000306">
    <property type="entry name" value="Znf_FYVE"/>
</dbReference>
<dbReference type="InterPro" id="IPR013083">
    <property type="entry name" value="Znf_RING/FYVE/PHD"/>
</dbReference>
<dbReference type="InterPro" id="IPR000219">
    <property type="entry name" value="DH_dom"/>
</dbReference>
<dbReference type="Gene3D" id="3.30.40.10">
    <property type="entry name" value="Zinc/RING finger domain, C3HC4 (zinc finger)"/>
    <property type="match status" value="1"/>
</dbReference>
<dbReference type="Pfam" id="PF01363">
    <property type="entry name" value="FYVE"/>
    <property type="match status" value="1"/>
</dbReference>
<protein>
    <recommendedName>
        <fullName evidence="13">FYVE, RhoGEF and PH domain-containing protein 6</fullName>
    </recommendedName>
</protein>
<dbReference type="SUPFAM" id="SSF57903">
    <property type="entry name" value="FYVE/PHD zinc finger"/>
    <property type="match status" value="1"/>
</dbReference>
<dbReference type="Gene3D" id="1.20.900.10">
    <property type="entry name" value="Dbl homology (DH) domain"/>
    <property type="match status" value="1"/>
</dbReference>
<keyword evidence="6" id="KW-0206">Cytoskeleton</keyword>
<name>A0AAF0F010_9BASI</name>
<comment type="subcellular location">
    <subcellularLocation>
        <location evidence="1">Cytoplasm</location>
        <location evidence="1">Cytoskeleton</location>
    </subcellularLocation>
</comment>
<proteinExistence type="predicted"/>
<dbReference type="SUPFAM" id="SSF48065">
    <property type="entry name" value="DBL homology domain (DH-domain)"/>
    <property type="match status" value="1"/>
</dbReference>
<dbReference type="GO" id="GO:0005737">
    <property type="term" value="C:cytoplasm"/>
    <property type="evidence" value="ECO:0007669"/>
    <property type="project" value="TreeGrafter"/>
</dbReference>
<dbReference type="SMART" id="SM00233">
    <property type="entry name" value="PH"/>
    <property type="match status" value="1"/>
</dbReference>
<dbReference type="InterPro" id="IPR011011">
    <property type="entry name" value="Znf_FYVE_PHD"/>
</dbReference>
<dbReference type="InterPro" id="IPR035899">
    <property type="entry name" value="DBL_dom_sf"/>
</dbReference>
<evidence type="ECO:0000259" key="8">
    <source>
        <dbReference type="SMART" id="SM00064"/>
    </source>
</evidence>
<dbReference type="GO" id="GO:0005085">
    <property type="term" value="F:guanyl-nucleotide exchange factor activity"/>
    <property type="evidence" value="ECO:0007669"/>
    <property type="project" value="UniProtKB-KW"/>
</dbReference>
<dbReference type="Pfam" id="PF00621">
    <property type="entry name" value="RhoGEF"/>
    <property type="match status" value="1"/>
</dbReference>
<dbReference type="SUPFAM" id="SSF50729">
    <property type="entry name" value="PH domain-like"/>
    <property type="match status" value="1"/>
</dbReference>
<feature type="compositionally biased region" description="Low complexity" evidence="7">
    <location>
        <begin position="450"/>
        <end position="472"/>
    </location>
</feature>
<keyword evidence="3" id="KW-0479">Metal-binding</keyword>
<keyword evidence="4" id="KW-0863">Zinc-finger</keyword>
<evidence type="ECO:0000256" key="5">
    <source>
        <dbReference type="ARBA" id="ARBA00022833"/>
    </source>
</evidence>
<dbReference type="GO" id="GO:0005856">
    <property type="term" value="C:cytoskeleton"/>
    <property type="evidence" value="ECO:0007669"/>
    <property type="project" value="UniProtKB-SubCell"/>
</dbReference>
<dbReference type="SMART" id="SM00325">
    <property type="entry name" value="RhoGEF"/>
    <property type="match status" value="1"/>
</dbReference>
<gene>
    <name evidence="11" type="ORF">MJAP1_001143</name>
</gene>
<keyword evidence="12" id="KW-1185">Reference proteome</keyword>
<dbReference type="RefSeq" id="XP_060121092.1">
    <property type="nucleotide sequence ID" value="XM_060265109.1"/>
</dbReference>
<evidence type="ECO:0000256" key="7">
    <source>
        <dbReference type="SAM" id="MobiDB-lite"/>
    </source>
</evidence>
<dbReference type="PANTHER" id="PTHR12673:SF270">
    <property type="entry name" value="FYVE-TYPE DOMAIN-CONTAINING PROTEIN"/>
    <property type="match status" value="1"/>
</dbReference>
<feature type="region of interest" description="Disordered" evidence="7">
    <location>
        <begin position="677"/>
        <end position="708"/>
    </location>
</feature>
<dbReference type="EMBL" id="CP119959">
    <property type="protein sequence ID" value="WFD38195.1"/>
    <property type="molecule type" value="Genomic_DNA"/>
</dbReference>
<feature type="region of interest" description="Disordered" evidence="7">
    <location>
        <begin position="440"/>
        <end position="483"/>
    </location>
</feature>
<dbReference type="Proteomes" id="UP001217754">
    <property type="component" value="Chromosome 2"/>
</dbReference>
<dbReference type="CDD" id="cd00160">
    <property type="entry name" value="RhoGEF"/>
    <property type="match status" value="1"/>
</dbReference>
<dbReference type="InterPro" id="IPR051092">
    <property type="entry name" value="FYVE_RhoGEF_PH"/>
</dbReference>
<dbReference type="InterPro" id="IPR001849">
    <property type="entry name" value="PH_domain"/>
</dbReference>